<dbReference type="RefSeq" id="XP_009496609.1">
    <property type="nucleotide sequence ID" value="XM_009498334.1"/>
</dbReference>
<evidence type="ECO:0000313" key="1">
    <source>
        <dbReference type="EMBL" id="KCV69038.1"/>
    </source>
</evidence>
<keyword evidence="2" id="KW-1185">Reference proteome</keyword>
<protein>
    <submittedName>
        <fullName evidence="1">Uncharacterized protein</fullName>
    </submittedName>
</protein>
<sequence>MPGGTFPGPPVPGIEVPKVLGVRETFPARPSQAVRPGADGLVSVSVSVPAPVPVPVPVPGGRPAAQ</sequence>
<evidence type="ECO:0000313" key="2">
    <source>
        <dbReference type="Proteomes" id="UP000030693"/>
    </source>
</evidence>
<gene>
    <name evidence="1" type="ORF">H696_04458</name>
</gene>
<dbReference type="AlphaFoldDB" id="A0A058Z550"/>
<proteinExistence type="predicted"/>
<dbReference type="EMBL" id="KB932207">
    <property type="protein sequence ID" value="KCV69038.1"/>
    <property type="molecule type" value="Genomic_DNA"/>
</dbReference>
<name>A0A058Z550_FONAL</name>
<dbReference type="Proteomes" id="UP000030693">
    <property type="component" value="Unassembled WGS sequence"/>
</dbReference>
<organism evidence="1">
    <name type="scientific">Fonticula alba</name>
    <name type="common">Slime mold</name>
    <dbReference type="NCBI Taxonomy" id="691883"/>
    <lineage>
        <taxon>Eukaryota</taxon>
        <taxon>Rotosphaerida</taxon>
        <taxon>Fonticulaceae</taxon>
        <taxon>Fonticula</taxon>
    </lineage>
</organism>
<accession>A0A058Z550</accession>
<dbReference type="GeneID" id="20529183"/>
<reference evidence="1" key="1">
    <citation type="submission" date="2013-04" db="EMBL/GenBank/DDBJ databases">
        <title>The Genome Sequence of Fonticula alba ATCC 38817.</title>
        <authorList>
            <consortium name="The Broad Institute Genomics Platform"/>
            <person name="Russ C."/>
            <person name="Cuomo C."/>
            <person name="Burger G."/>
            <person name="Gray M.W."/>
            <person name="Holland P.W.H."/>
            <person name="King N."/>
            <person name="Lang F.B.F."/>
            <person name="Roger A.J."/>
            <person name="Ruiz-Trillo I."/>
            <person name="Brown M."/>
            <person name="Walker B."/>
            <person name="Young S."/>
            <person name="Zeng Q."/>
            <person name="Gargeya S."/>
            <person name="Fitzgerald M."/>
            <person name="Haas B."/>
            <person name="Abouelleil A."/>
            <person name="Allen A.W."/>
            <person name="Alvarado L."/>
            <person name="Arachchi H.M."/>
            <person name="Berlin A.M."/>
            <person name="Chapman S.B."/>
            <person name="Gainer-Dewar J."/>
            <person name="Goldberg J."/>
            <person name="Griggs A."/>
            <person name="Gujja S."/>
            <person name="Hansen M."/>
            <person name="Howarth C."/>
            <person name="Imamovic A."/>
            <person name="Ireland A."/>
            <person name="Larimer J."/>
            <person name="McCowan C."/>
            <person name="Murphy C."/>
            <person name="Pearson M."/>
            <person name="Poon T.W."/>
            <person name="Priest M."/>
            <person name="Roberts A."/>
            <person name="Saif S."/>
            <person name="Shea T."/>
            <person name="Sisk P."/>
            <person name="Sykes S."/>
            <person name="Wortman J."/>
            <person name="Nusbaum C."/>
            <person name="Birren B."/>
        </authorList>
    </citation>
    <scope>NUCLEOTIDE SEQUENCE [LARGE SCALE GENOMIC DNA]</scope>
    <source>
        <strain evidence="1">ATCC 38817</strain>
    </source>
</reference>